<dbReference type="EMBL" id="CP000555">
    <property type="protein sequence ID" value="ABM95504.1"/>
    <property type="molecule type" value="Genomic_DNA"/>
</dbReference>
<dbReference type="HOGENOM" id="CLU_008973_0_0_4"/>
<proteinExistence type="predicted"/>
<dbReference type="Proteomes" id="UP000000366">
    <property type="component" value="Chromosome"/>
</dbReference>
<organism evidence="2 3">
    <name type="scientific">Methylibium petroleiphilum (strain ATCC BAA-1232 / LMG 22953 / PM1)</name>
    <dbReference type="NCBI Taxonomy" id="420662"/>
    <lineage>
        <taxon>Bacteria</taxon>
        <taxon>Pseudomonadati</taxon>
        <taxon>Pseudomonadota</taxon>
        <taxon>Betaproteobacteria</taxon>
        <taxon>Burkholderiales</taxon>
        <taxon>Sphaerotilaceae</taxon>
        <taxon>Methylibium</taxon>
    </lineage>
</organism>
<keyword evidence="3" id="KW-1185">Reference proteome</keyword>
<dbReference type="SMART" id="SM00460">
    <property type="entry name" value="TGc"/>
    <property type="match status" value="1"/>
</dbReference>
<protein>
    <submittedName>
        <fullName evidence="2">Transglutaminase domain protein</fullName>
    </submittedName>
</protein>
<dbReference type="InterPro" id="IPR013589">
    <property type="entry name" value="Bac_transglu_N"/>
</dbReference>
<dbReference type="PANTHER" id="PTHR33490:SF7">
    <property type="entry name" value="BLR2979 PROTEIN"/>
    <property type="match status" value="1"/>
</dbReference>
<name>A2SIW5_METPP</name>
<dbReference type="eggNOG" id="COG1305">
    <property type="taxonomic scope" value="Bacteria"/>
</dbReference>
<dbReference type="RefSeq" id="WP_011830136.1">
    <property type="nucleotide sequence ID" value="NC_008825.1"/>
</dbReference>
<dbReference type="Gene3D" id="3.10.620.30">
    <property type="match status" value="1"/>
</dbReference>
<dbReference type="KEGG" id="mpt:Mpe_A2551"/>
<reference evidence="2 3" key="1">
    <citation type="journal article" date="2007" name="J. Bacteriol.">
        <title>Whole-genome analysis of the methyl tert-butyl ether-degrading beta-proteobacterium Methylibium petroleiphilum PM1.</title>
        <authorList>
            <person name="Kane S.R."/>
            <person name="Chakicherla A.Y."/>
            <person name="Chain P.S.G."/>
            <person name="Schmidt R."/>
            <person name="Shin M.W."/>
            <person name="Legler T.C."/>
            <person name="Scow K.M."/>
            <person name="Larimer F.W."/>
            <person name="Lucas S.M."/>
            <person name="Richardson P.M."/>
            <person name="Hristova K.R."/>
        </authorList>
    </citation>
    <scope>NUCLEOTIDE SEQUENCE [LARGE SCALE GENOMIC DNA]</scope>
    <source>
        <strain evidence="3">ATCC BAA-1232 / LMG 22953 / PM1</strain>
    </source>
</reference>
<evidence type="ECO:0000313" key="3">
    <source>
        <dbReference type="Proteomes" id="UP000000366"/>
    </source>
</evidence>
<feature type="domain" description="Transglutaminase-like" evidence="1">
    <location>
        <begin position="198"/>
        <end position="272"/>
    </location>
</feature>
<dbReference type="SUPFAM" id="SSF54001">
    <property type="entry name" value="Cysteine proteinases"/>
    <property type="match status" value="1"/>
</dbReference>
<gene>
    <name evidence="2" type="ordered locus">Mpe_A2551</name>
</gene>
<dbReference type="InterPro" id="IPR002931">
    <property type="entry name" value="Transglutaminase-like"/>
</dbReference>
<dbReference type="PANTHER" id="PTHR33490">
    <property type="entry name" value="BLR5614 PROTEIN-RELATED"/>
    <property type="match status" value="1"/>
</dbReference>
<evidence type="ECO:0000259" key="1">
    <source>
        <dbReference type="SMART" id="SM00460"/>
    </source>
</evidence>
<dbReference type="AlphaFoldDB" id="A2SIW5"/>
<sequence length="319" mass="34935">MNSIFRSEPPAPLPRPADALHGPVELEVVHVTEYRYSSPVELAQHIAVLRPRDDAAQQLLGFEMEIEPAPAQQHDDRDVYGNSRRVFTLTASHQHLRVCATSRVRAHAPARSDAAALPWEACRAHWRYESGRPLDAAVEFTFPSTLVPHHAALRDWALPSFPPGRGIDEAATELMHRLHADFTYAPHSTEVGTPVLQAFEQRRGVCQDFAHVMIGSLRALGLSARYVSGYLLTEPPPGQPVLQGADASHAWVAVAVPREDGSADWLELDPTNDCEAGLTHVRLALGRDYADVTPLCGVIRGGGRHQLDVRVGTRVVPAA</sequence>
<evidence type="ECO:0000313" key="2">
    <source>
        <dbReference type="EMBL" id="ABM95504.1"/>
    </source>
</evidence>
<accession>A2SIW5</accession>
<dbReference type="InterPro" id="IPR038765">
    <property type="entry name" value="Papain-like_cys_pep_sf"/>
</dbReference>
<dbReference type="Pfam" id="PF08379">
    <property type="entry name" value="Bact_transglu_N"/>
    <property type="match status" value="1"/>
</dbReference>
<dbReference type="STRING" id="420662.Mpe_A2551"/>
<dbReference type="Pfam" id="PF01841">
    <property type="entry name" value="Transglut_core"/>
    <property type="match status" value="1"/>
</dbReference>